<proteinExistence type="predicted"/>
<protein>
    <submittedName>
        <fullName evidence="1">Uncharacterized protein</fullName>
    </submittedName>
</protein>
<reference evidence="1" key="1">
    <citation type="submission" date="2021-02" db="EMBL/GenBank/DDBJ databases">
        <authorList>
            <person name="Nowell W R."/>
        </authorList>
    </citation>
    <scope>NUCLEOTIDE SEQUENCE</scope>
</reference>
<name>A0A814PM41_9BILA</name>
<dbReference type="AlphaFoldDB" id="A0A814PM41"/>
<gene>
    <name evidence="1" type="ORF">SEV965_LOCUS16226</name>
</gene>
<sequence length="134" mass="15645">MEMIIYASSIMTVFGYLENEPYSSLAKTIQPKQLLKKITINDPPISSHFNPSFGWINTTYDVTSDLYDWSGKSVWCSHRDLCQFIDRILEKQSILNKFEIYFVSSNNDYCWINMDNCQQDLDYIPQDGTKCKTP</sequence>
<organism evidence="1 2">
    <name type="scientific">Rotaria sordida</name>
    <dbReference type="NCBI Taxonomy" id="392033"/>
    <lineage>
        <taxon>Eukaryota</taxon>
        <taxon>Metazoa</taxon>
        <taxon>Spiralia</taxon>
        <taxon>Gnathifera</taxon>
        <taxon>Rotifera</taxon>
        <taxon>Eurotatoria</taxon>
        <taxon>Bdelloidea</taxon>
        <taxon>Philodinida</taxon>
        <taxon>Philodinidae</taxon>
        <taxon>Rotaria</taxon>
    </lineage>
</organism>
<dbReference type="Proteomes" id="UP000663889">
    <property type="component" value="Unassembled WGS sequence"/>
</dbReference>
<evidence type="ECO:0000313" key="1">
    <source>
        <dbReference type="EMBL" id="CAF1107902.1"/>
    </source>
</evidence>
<accession>A0A814PM41</accession>
<dbReference type="EMBL" id="CAJNOU010000880">
    <property type="protein sequence ID" value="CAF1107902.1"/>
    <property type="molecule type" value="Genomic_DNA"/>
</dbReference>
<comment type="caution">
    <text evidence="1">The sequence shown here is derived from an EMBL/GenBank/DDBJ whole genome shotgun (WGS) entry which is preliminary data.</text>
</comment>
<evidence type="ECO:0000313" key="2">
    <source>
        <dbReference type="Proteomes" id="UP000663889"/>
    </source>
</evidence>